<dbReference type="KEGG" id="rav:AAT18_09295"/>
<reference evidence="2" key="2">
    <citation type="submission" date="2019-10" db="EMBL/GenBank/DDBJ databases">
        <title>Draft genome sequence of Rhodococcus aetherivorans JCM 14343.</title>
        <authorList>
            <person name="Inoue D."/>
            <person name="Nakazawa M."/>
            <person name="Yamamoto N."/>
            <person name="Sei K."/>
            <person name="Ike M."/>
        </authorList>
    </citation>
    <scope>NUCLEOTIDE SEQUENCE</scope>
    <source>
        <strain evidence="2">JCM 14343</strain>
    </source>
</reference>
<sequence length="264" mass="28583">MQDTAGRGIQAFISEVIQRGGRAERLEHLPRNPVQVWGVDGDSCIVRVRAKIDGDWQARRQDALPDADDTGSQFWVFVDLGSTPVTYFVLPSDEVAAGIAAEVDIWMADARGRTRTGSHAIPLSSVAHGKDRWDLLGLTPAKDTTRYTDDDAAEAEQERLARNRARKASASGKARGAAEPEVAEDPRLPVLADWDGYRVKGRFDPATGVLEITAGPMEGRRFPDPTTAAVAVASYLSGDVESCDGGMFWRLDQPESTPLGAHLA</sequence>
<evidence type="ECO:0000313" key="4">
    <source>
        <dbReference type="Proteomes" id="UP000325466"/>
    </source>
</evidence>
<dbReference type="Proteomes" id="UP001163947">
    <property type="component" value="Chromosome"/>
</dbReference>
<organism evidence="3 5">
    <name type="scientific">Rhodococcus aetherivorans</name>
    <dbReference type="NCBI Taxonomy" id="191292"/>
    <lineage>
        <taxon>Bacteria</taxon>
        <taxon>Bacillati</taxon>
        <taxon>Actinomycetota</taxon>
        <taxon>Actinomycetes</taxon>
        <taxon>Mycobacteriales</taxon>
        <taxon>Nocardiaceae</taxon>
        <taxon>Rhodococcus</taxon>
    </lineage>
</organism>
<protein>
    <submittedName>
        <fullName evidence="3">Uncharacterized protein</fullName>
    </submittedName>
</protein>
<dbReference type="RefSeq" id="WP_029542674.1">
    <property type="nucleotide sequence ID" value="NZ_BAAAYP010000043.1"/>
</dbReference>
<gene>
    <name evidence="3" type="ORF">OCS65_19655</name>
    <name evidence="2" type="ORF">RAJCM14343_0496</name>
</gene>
<feature type="region of interest" description="Disordered" evidence="1">
    <location>
        <begin position="147"/>
        <end position="182"/>
    </location>
</feature>
<dbReference type="EMBL" id="BLAH01000017">
    <property type="protein sequence ID" value="GES35249.1"/>
    <property type="molecule type" value="Genomic_DNA"/>
</dbReference>
<evidence type="ECO:0000313" key="2">
    <source>
        <dbReference type="EMBL" id="GES35249.1"/>
    </source>
</evidence>
<dbReference type="AlphaFoldDB" id="A0A059MTC3"/>
<dbReference type="GeneID" id="83622683"/>
<accession>A0A0F6VIB7</accession>
<accession>A0A059MTC3</accession>
<evidence type="ECO:0000313" key="3">
    <source>
        <dbReference type="EMBL" id="UYF92673.1"/>
    </source>
</evidence>
<reference evidence="2 4" key="1">
    <citation type="journal article" date="2018" name="Biodegradation">
        <title>1,4-Dioxane degradation characteristics of Rhodococcus aetherivorans JCM 14343.</title>
        <authorList>
            <person name="Inoue D."/>
            <person name="Tsunoda T."/>
            <person name="Yamamoto N."/>
            <person name="Ike M."/>
            <person name="Sei K."/>
        </authorList>
    </citation>
    <scope>NUCLEOTIDE SEQUENCE [LARGE SCALE GENOMIC DNA]</scope>
    <source>
        <strain evidence="2 4">JCM 14343</strain>
    </source>
</reference>
<dbReference type="Proteomes" id="UP000325466">
    <property type="component" value="Unassembled WGS sequence"/>
</dbReference>
<feature type="compositionally biased region" description="Low complexity" evidence="1">
    <location>
        <begin position="168"/>
        <end position="177"/>
    </location>
</feature>
<reference evidence="3" key="3">
    <citation type="submission" date="2022-09" db="EMBL/GenBank/DDBJ databases">
        <title>The genome sequence of Rhodococcus aetherivorans N1.</title>
        <authorList>
            <person name="Jiang W."/>
        </authorList>
    </citation>
    <scope>NUCLEOTIDE SEQUENCE</scope>
    <source>
        <strain evidence="3">N1</strain>
    </source>
</reference>
<dbReference type="EMBL" id="CP106982">
    <property type="protein sequence ID" value="UYF92673.1"/>
    <property type="molecule type" value="Genomic_DNA"/>
</dbReference>
<proteinExistence type="predicted"/>
<evidence type="ECO:0000256" key="1">
    <source>
        <dbReference type="SAM" id="MobiDB-lite"/>
    </source>
</evidence>
<evidence type="ECO:0000313" key="5">
    <source>
        <dbReference type="Proteomes" id="UP001163947"/>
    </source>
</evidence>
<keyword evidence="4" id="KW-1185">Reference proteome</keyword>
<name>A0A059MTC3_9NOCA</name>